<dbReference type="EMBL" id="JAROCF010000001">
    <property type="protein sequence ID" value="MDN4614556.1"/>
    <property type="molecule type" value="Genomic_DNA"/>
</dbReference>
<accession>A0ABT8KAT0</accession>
<dbReference type="InterPro" id="IPR006059">
    <property type="entry name" value="SBP"/>
</dbReference>
<keyword evidence="2" id="KW-0813">Transport</keyword>
<feature type="signal peptide" evidence="3">
    <location>
        <begin position="1"/>
        <end position="18"/>
    </location>
</feature>
<comment type="caution">
    <text evidence="4">The sequence shown here is derived from an EMBL/GenBank/DDBJ whole genome shotgun (WGS) entry which is preliminary data.</text>
</comment>
<dbReference type="PANTHER" id="PTHR43649:SF29">
    <property type="entry name" value="OSMOPROTECTIVE COMPOUNDS-BINDING PROTEIN GGTB"/>
    <property type="match status" value="1"/>
</dbReference>
<dbReference type="Proteomes" id="UP001174208">
    <property type="component" value="Unassembled WGS sequence"/>
</dbReference>
<keyword evidence="3" id="KW-0732">Signal</keyword>
<dbReference type="RefSeq" id="WP_301210858.1">
    <property type="nucleotide sequence ID" value="NZ_JAROCF010000001.1"/>
</dbReference>
<feature type="chain" id="PRO_5046588521" evidence="3">
    <location>
        <begin position="19"/>
        <end position="412"/>
    </location>
</feature>
<evidence type="ECO:0000256" key="1">
    <source>
        <dbReference type="ARBA" id="ARBA00008520"/>
    </source>
</evidence>
<name>A0ABT8KAT0_9MICO</name>
<dbReference type="InterPro" id="IPR050490">
    <property type="entry name" value="Bact_solute-bd_prot1"/>
</dbReference>
<dbReference type="Pfam" id="PF01547">
    <property type="entry name" value="SBP_bac_1"/>
    <property type="match status" value="1"/>
</dbReference>
<evidence type="ECO:0000256" key="3">
    <source>
        <dbReference type="SAM" id="SignalP"/>
    </source>
</evidence>
<sequence length="412" mass="43359">MRHSKRALAIAVAGAAVAALGLAGCSADGGSGKTELRILANITPVLTKQYYEKLVQPWTEKNPDVTVTIEVPSAENVQSTLQQELASGDVPDIVASNLDPVVATQLLAFPDEKWVTDTPLAEENKADGKIWQVATGAQIQSLVFYNKDAFAKAGITEAPATIEEFTADLGKLKAAGYTPLDTAGEWVTGAQFAMLANPALLGGDDFYAARNDGKATFADSAYKSWLETYSGWVADGLVAKDALGLKYQDSIDAFTSGKAATYVMGNWIVPSIDEAKPAFGVGVFPVPTEGGETGYQMSGPAQPYSVLKASKHQKEALDLVKYLVTDPDAVSASLKSEGNFRQGFSYDGSELNQAVGAILDDAKGLVIGTSGPQVPGGFGDEVGKQVQALYVGTSASDAAKALDTWWDANQKK</sequence>
<keyword evidence="5" id="KW-1185">Reference proteome</keyword>
<dbReference type="Gene3D" id="3.40.190.10">
    <property type="entry name" value="Periplasmic binding protein-like II"/>
    <property type="match status" value="2"/>
</dbReference>
<proteinExistence type="inferred from homology"/>
<comment type="similarity">
    <text evidence="1">Belongs to the bacterial solute-binding protein 1 family.</text>
</comment>
<gene>
    <name evidence="4" type="ORF">P5G50_08830</name>
</gene>
<evidence type="ECO:0000256" key="2">
    <source>
        <dbReference type="ARBA" id="ARBA00022448"/>
    </source>
</evidence>
<evidence type="ECO:0000313" key="5">
    <source>
        <dbReference type="Proteomes" id="UP001174208"/>
    </source>
</evidence>
<organism evidence="4 5">
    <name type="scientific">Leifsonia williamsii</name>
    <dbReference type="NCBI Taxonomy" id="3035919"/>
    <lineage>
        <taxon>Bacteria</taxon>
        <taxon>Bacillati</taxon>
        <taxon>Actinomycetota</taxon>
        <taxon>Actinomycetes</taxon>
        <taxon>Micrococcales</taxon>
        <taxon>Microbacteriaceae</taxon>
        <taxon>Leifsonia</taxon>
    </lineage>
</organism>
<reference evidence="4" key="1">
    <citation type="submission" date="2023-06" db="EMBL/GenBank/DDBJ databases">
        <title>MT1 and MT2 Draft Genomes of Novel Species.</title>
        <authorList>
            <person name="Venkateswaran K."/>
        </authorList>
    </citation>
    <scope>NUCLEOTIDE SEQUENCE</scope>
    <source>
        <strain evidence="4">F6_8S_P_1B</strain>
    </source>
</reference>
<evidence type="ECO:0000313" key="4">
    <source>
        <dbReference type="EMBL" id="MDN4614556.1"/>
    </source>
</evidence>
<dbReference type="SUPFAM" id="SSF53850">
    <property type="entry name" value="Periplasmic binding protein-like II"/>
    <property type="match status" value="1"/>
</dbReference>
<dbReference type="PROSITE" id="PS51257">
    <property type="entry name" value="PROKAR_LIPOPROTEIN"/>
    <property type="match status" value="1"/>
</dbReference>
<dbReference type="PANTHER" id="PTHR43649">
    <property type="entry name" value="ARABINOSE-BINDING PROTEIN-RELATED"/>
    <property type="match status" value="1"/>
</dbReference>
<protein>
    <submittedName>
        <fullName evidence="4">Extracellular solute-binding protein</fullName>
    </submittedName>
</protein>